<dbReference type="GO" id="GO:1990414">
    <property type="term" value="P:replication-born double-strand break repair via sister chromatid exchange"/>
    <property type="evidence" value="ECO:0007669"/>
    <property type="project" value="TreeGrafter"/>
</dbReference>
<keyword evidence="4 6" id="KW-0539">Nucleus</keyword>
<dbReference type="GO" id="GO:0003682">
    <property type="term" value="F:chromatin binding"/>
    <property type="evidence" value="ECO:0007669"/>
    <property type="project" value="TreeGrafter"/>
</dbReference>
<organism evidence="9 10">
    <name type="scientific">Hyphopichia burtonii NRRL Y-1933</name>
    <dbReference type="NCBI Taxonomy" id="984485"/>
    <lineage>
        <taxon>Eukaryota</taxon>
        <taxon>Fungi</taxon>
        <taxon>Dikarya</taxon>
        <taxon>Ascomycota</taxon>
        <taxon>Saccharomycotina</taxon>
        <taxon>Pichiomycetes</taxon>
        <taxon>Debaryomycetaceae</taxon>
        <taxon>Hyphopichia</taxon>
    </lineage>
</organism>
<dbReference type="InterPro" id="IPR024986">
    <property type="entry name" value="Nipped-B_C"/>
</dbReference>
<dbReference type="Proteomes" id="UP000095085">
    <property type="component" value="Unassembled WGS sequence"/>
</dbReference>
<dbReference type="GO" id="GO:0071169">
    <property type="term" value="P:establishment of protein localization to chromatin"/>
    <property type="evidence" value="ECO:0007669"/>
    <property type="project" value="TreeGrafter"/>
</dbReference>
<dbReference type="OrthoDB" id="418242at2759"/>
<dbReference type="InterPro" id="IPR016024">
    <property type="entry name" value="ARM-type_fold"/>
</dbReference>
<dbReference type="Pfam" id="PF12717">
    <property type="entry name" value="Cnd1"/>
    <property type="match status" value="1"/>
</dbReference>
<dbReference type="GO" id="GO:0140588">
    <property type="term" value="P:chromatin looping"/>
    <property type="evidence" value="ECO:0007669"/>
    <property type="project" value="InterPro"/>
</dbReference>
<dbReference type="Pfam" id="PF12765">
    <property type="entry name" value="Cohesin_HEAT"/>
    <property type="match status" value="1"/>
</dbReference>
<dbReference type="InterPro" id="IPR026003">
    <property type="entry name" value="Cohesin_HEAT"/>
</dbReference>
<dbReference type="GeneID" id="30995649"/>
<dbReference type="CDD" id="cd23958">
    <property type="entry name" value="SCC2"/>
    <property type="match status" value="1"/>
</dbReference>
<sequence>MINFLANIIQDAILPLSVKFEASNEQLFHPGKSISIVVSDLSYILSSMCFTLNGNEIDEEVLTRLEYLCILIVFSEGNFNSKGPVSLQNLSIWATQVLIQIHKEYPDQRQFILNEVLTNFDKLPHQKSIARQVRLPRGGNVQLFTVLLIKLIQSFEVKELADLAKEFTNVKNSNKAVQNTLIKKQNLIEQSDQLYNEAVDVSNEIANFFIKKLNNNPDQNYKATFLLFLDDVSSMLTFPEWPGLETLLCSIMKSFLIVIQSGSYPAVMETFALEMAGKIGTKLLELKMAHPNVNLLNFDSSAEEFNLLKNNFLDTLQFVKLYSNKSKEFVSALKILVLKYICMLRPFLMNVNNEKENQIAALNSDNDVSHQGLQNTAIINSILENLLQFLSEDTIVMNQALNADKDSLSITSYTQVILSQELVSLYDSFTNVIVRSLDSSKIKAKTRAVKILSSLIDQDARILLTPKIQESVSKSLLDGSPLVRDAVIDLISRYMLLKPELIVQFHKRLCDRLNDDSISVRRRVMKLSREMYVNTSDRNVRGHIAMQMLKRLDDEEDSISAMTKQFLLELWFGPVSEKNDFNLYLSIISRVNIMMDIASVGGKSSKYFLMFLVENVMETKESQIKIVVSEIVNATLDYILNLIDTKIQSEIEKALVLLACFVRCNGSLISQDQLVLLQPYLAGERNSSVCFYCLQILKNVLPKVNALRPEFVESTQAFLLRNLTKFDVRELNQAMPSVWLLCKMQNNPIKLANASVSCMRLIKPFMDEVKTGVSPKADLKLFKLLHLLGCFGSYCDFEKIREVYIKANVGIKGNETVTSLITKFLLFFCNGDFEPQVRNVAIKNIIHVCTYHPKLFMSNPILNVLDREFSGECIEIKHTIIQGIISFLNKEDTDSQKRNGAEEKSSKEIKLDVAVFHGDSQSYVNDGICAGIIQRYVDKILLLCISDSGKFSLLPVQFLQLVLKLGFANPKVCIATIIALESSPNGYIRNIAKQLHQELYEKHESLTDSSYIEGLRLAVKYQQNVATGLVFQQTSHLSSIYKIVCRSYSSRKKFIFALSKVFKFQIGRNNVEEAIEQRNLVIYTITNLLEILFSSIEEVLILIYHMDKAISREGMDQAEIITKQKELRPEAIKTSLINSQALLAMLNFRSHLTNYYSITLSQIENYRPNRADIETRQAPKVITVVPFQINDLDLDINLEKLEQFGGLFAKFVQAIKDYT</sequence>
<dbReference type="SUPFAM" id="SSF48371">
    <property type="entry name" value="ARM repeat"/>
    <property type="match status" value="1"/>
</dbReference>
<keyword evidence="10" id="KW-1185">Reference proteome</keyword>
<name>A0A1E4RKN4_9ASCO</name>
<feature type="domain" description="Condensin complex subunit 1 C-terminal" evidence="7">
    <location>
        <begin position="492"/>
        <end position="627"/>
    </location>
</feature>
<dbReference type="GO" id="GO:0034087">
    <property type="term" value="P:establishment of mitotic sister chromatid cohesion"/>
    <property type="evidence" value="ECO:0007669"/>
    <property type="project" value="TreeGrafter"/>
</dbReference>
<dbReference type="EMBL" id="KV454540">
    <property type="protein sequence ID" value="ODV67813.1"/>
    <property type="molecule type" value="Genomic_DNA"/>
</dbReference>
<proteinExistence type="inferred from homology"/>
<evidence type="ECO:0000256" key="4">
    <source>
        <dbReference type="ARBA" id="ARBA00023242"/>
    </source>
</evidence>
<dbReference type="Pfam" id="PF12830">
    <property type="entry name" value="Nipped-B_C"/>
    <property type="match status" value="1"/>
</dbReference>
<evidence type="ECO:0000259" key="7">
    <source>
        <dbReference type="Pfam" id="PF12717"/>
    </source>
</evidence>
<dbReference type="GO" id="GO:0090694">
    <property type="term" value="C:Scc2-Scc4 cohesin loading complex"/>
    <property type="evidence" value="ECO:0007669"/>
    <property type="project" value="TreeGrafter"/>
</dbReference>
<evidence type="ECO:0000313" key="10">
    <source>
        <dbReference type="Proteomes" id="UP000095085"/>
    </source>
</evidence>
<keyword evidence="3 6" id="KW-0677">Repeat</keyword>
<dbReference type="InterPro" id="IPR011989">
    <property type="entry name" value="ARM-like"/>
</dbReference>
<evidence type="ECO:0000313" key="9">
    <source>
        <dbReference type="EMBL" id="ODV67813.1"/>
    </source>
</evidence>
<evidence type="ECO:0000259" key="8">
    <source>
        <dbReference type="Pfam" id="PF12830"/>
    </source>
</evidence>
<comment type="subcellular location">
    <subcellularLocation>
        <location evidence="1 6">Nucleus</location>
    </subcellularLocation>
</comment>
<feature type="domain" description="Sister chromatid cohesion C-terminal" evidence="8">
    <location>
        <begin position="929"/>
        <end position="1108"/>
    </location>
</feature>
<evidence type="ECO:0000256" key="1">
    <source>
        <dbReference type="ARBA" id="ARBA00004123"/>
    </source>
</evidence>
<dbReference type="AlphaFoldDB" id="A0A1E4RKN4"/>
<protein>
    <recommendedName>
        <fullName evidence="6">Sister chromatid cohesion protein</fullName>
    </recommendedName>
</protein>
<evidence type="ECO:0000256" key="2">
    <source>
        <dbReference type="ARBA" id="ARBA00009252"/>
    </source>
</evidence>
<dbReference type="InterPro" id="IPR032682">
    <property type="entry name" value="Cnd1_C"/>
</dbReference>
<accession>A0A1E4RKN4</accession>
<evidence type="ECO:0000256" key="6">
    <source>
        <dbReference type="RuleBase" id="RU364107"/>
    </source>
</evidence>
<gene>
    <name evidence="9" type="ORF">HYPBUDRAFT_152590</name>
</gene>
<reference evidence="10" key="1">
    <citation type="submission" date="2016-05" db="EMBL/GenBank/DDBJ databases">
        <title>Comparative genomics of biotechnologically important yeasts.</title>
        <authorList>
            <consortium name="DOE Joint Genome Institute"/>
            <person name="Riley R."/>
            <person name="Haridas S."/>
            <person name="Wolfe K.H."/>
            <person name="Lopes M.R."/>
            <person name="Hittinger C.T."/>
            <person name="Goker M."/>
            <person name="Salamov A."/>
            <person name="Wisecaver J."/>
            <person name="Long T.M."/>
            <person name="Aerts A.L."/>
            <person name="Barry K."/>
            <person name="Choi C."/>
            <person name="Clum A."/>
            <person name="Coughlan A.Y."/>
            <person name="Deshpande S."/>
            <person name="Douglass A.P."/>
            <person name="Hanson S.J."/>
            <person name="Klenk H.-P."/>
            <person name="Labutti K."/>
            <person name="Lapidus A."/>
            <person name="Lindquist E."/>
            <person name="Lipzen A."/>
            <person name="Meier-Kolthoff J.P."/>
            <person name="Ohm R.A."/>
            <person name="Otillar R.P."/>
            <person name="Pangilinan J."/>
            <person name="Peng Y."/>
            <person name="Rokas A."/>
            <person name="Rosa C.A."/>
            <person name="Scheuner C."/>
            <person name="Sibirny A.A."/>
            <person name="Slot J.C."/>
            <person name="Stielow J.B."/>
            <person name="Sun H."/>
            <person name="Kurtzman C.P."/>
            <person name="Blackwell M."/>
            <person name="Grigoriev I.V."/>
            <person name="Jeffries T.W."/>
        </authorList>
    </citation>
    <scope>NUCLEOTIDE SEQUENCE [LARGE SCALE GENOMIC DNA]</scope>
    <source>
        <strain evidence="10">NRRL Y-1933</strain>
    </source>
</reference>
<dbReference type="PANTHER" id="PTHR21704">
    <property type="entry name" value="NIPPED-B-LIKE PROTEIN DELANGIN SCC2-RELATED"/>
    <property type="match status" value="1"/>
</dbReference>
<dbReference type="RefSeq" id="XP_020076880.1">
    <property type="nucleotide sequence ID" value="XM_020221099.1"/>
</dbReference>
<dbReference type="InterPro" id="IPR033031">
    <property type="entry name" value="Scc2/Nipped-B"/>
</dbReference>
<keyword evidence="5 6" id="KW-0131">Cell cycle</keyword>
<dbReference type="GO" id="GO:0061775">
    <property type="term" value="F:cohesin loader activity"/>
    <property type="evidence" value="ECO:0007669"/>
    <property type="project" value="InterPro"/>
</dbReference>
<evidence type="ECO:0000256" key="5">
    <source>
        <dbReference type="ARBA" id="ARBA00023306"/>
    </source>
</evidence>
<dbReference type="Gene3D" id="1.25.10.10">
    <property type="entry name" value="Leucine-rich Repeat Variant"/>
    <property type="match status" value="1"/>
</dbReference>
<comment type="similarity">
    <text evidence="2 6">Belongs to the SCC2/Nipped-B family.</text>
</comment>
<dbReference type="GO" id="GO:0010468">
    <property type="term" value="P:regulation of gene expression"/>
    <property type="evidence" value="ECO:0007669"/>
    <property type="project" value="InterPro"/>
</dbReference>
<dbReference type="PANTHER" id="PTHR21704:SF18">
    <property type="entry name" value="NIPPED-B-LIKE PROTEIN"/>
    <property type="match status" value="1"/>
</dbReference>
<evidence type="ECO:0000256" key="3">
    <source>
        <dbReference type="ARBA" id="ARBA00022737"/>
    </source>
</evidence>
<dbReference type="STRING" id="984485.A0A1E4RKN4"/>